<dbReference type="Proteomes" id="UP000250235">
    <property type="component" value="Unassembled WGS sequence"/>
</dbReference>
<gene>
    <name evidence="2" type="ORF">F511_24747</name>
</gene>
<evidence type="ECO:0000313" key="3">
    <source>
        <dbReference type="Proteomes" id="UP000250235"/>
    </source>
</evidence>
<evidence type="ECO:0000313" key="2">
    <source>
        <dbReference type="EMBL" id="KZV22420.1"/>
    </source>
</evidence>
<protein>
    <submittedName>
        <fullName evidence="2">TMV resistance protein N-like</fullName>
    </submittedName>
</protein>
<dbReference type="AlphaFoldDB" id="A0A2Z7AMQ3"/>
<accession>A0A2Z7AMQ3</accession>
<evidence type="ECO:0000256" key="1">
    <source>
        <dbReference type="SAM" id="Phobius"/>
    </source>
</evidence>
<organism evidence="2 3">
    <name type="scientific">Dorcoceras hygrometricum</name>
    <dbReference type="NCBI Taxonomy" id="472368"/>
    <lineage>
        <taxon>Eukaryota</taxon>
        <taxon>Viridiplantae</taxon>
        <taxon>Streptophyta</taxon>
        <taxon>Embryophyta</taxon>
        <taxon>Tracheophyta</taxon>
        <taxon>Spermatophyta</taxon>
        <taxon>Magnoliopsida</taxon>
        <taxon>eudicotyledons</taxon>
        <taxon>Gunneridae</taxon>
        <taxon>Pentapetalae</taxon>
        <taxon>asterids</taxon>
        <taxon>lamiids</taxon>
        <taxon>Lamiales</taxon>
        <taxon>Gesneriaceae</taxon>
        <taxon>Didymocarpoideae</taxon>
        <taxon>Trichosporeae</taxon>
        <taxon>Loxocarpinae</taxon>
        <taxon>Dorcoceras</taxon>
    </lineage>
</organism>
<keyword evidence="1" id="KW-0812">Transmembrane</keyword>
<keyword evidence="1" id="KW-0472">Membrane</keyword>
<dbReference type="EMBL" id="KV014369">
    <property type="protein sequence ID" value="KZV22420.1"/>
    <property type="molecule type" value="Genomic_DNA"/>
</dbReference>
<reference evidence="2 3" key="1">
    <citation type="journal article" date="2015" name="Proc. Natl. Acad. Sci. U.S.A.">
        <title>The resurrection genome of Boea hygrometrica: A blueprint for survival of dehydration.</title>
        <authorList>
            <person name="Xiao L."/>
            <person name="Yang G."/>
            <person name="Zhang L."/>
            <person name="Yang X."/>
            <person name="Zhao S."/>
            <person name="Ji Z."/>
            <person name="Zhou Q."/>
            <person name="Hu M."/>
            <person name="Wang Y."/>
            <person name="Chen M."/>
            <person name="Xu Y."/>
            <person name="Jin H."/>
            <person name="Xiao X."/>
            <person name="Hu G."/>
            <person name="Bao F."/>
            <person name="Hu Y."/>
            <person name="Wan P."/>
            <person name="Li L."/>
            <person name="Deng X."/>
            <person name="Kuang T."/>
            <person name="Xiang C."/>
            <person name="Zhu J.K."/>
            <person name="Oliver M.J."/>
            <person name="He Y."/>
        </authorList>
    </citation>
    <scope>NUCLEOTIDE SEQUENCE [LARGE SCALE GENOMIC DNA]</scope>
    <source>
        <strain evidence="3">cv. XS01</strain>
    </source>
</reference>
<keyword evidence="1" id="KW-1133">Transmembrane helix</keyword>
<name>A0A2Z7AMQ3_9LAMI</name>
<feature type="transmembrane region" description="Helical" evidence="1">
    <location>
        <begin position="20"/>
        <end position="37"/>
    </location>
</feature>
<sequence>MLSYLDECDIIALFPGAFDLFNAHVGCIIRAVTVALLEHRIRRDHKFSSADLSPRARDVPCTIYRVLGIKSRTDTKVQVVLEPRGDLTKDQKQQQLLRKNIGRR</sequence>
<keyword evidence="3" id="KW-1185">Reference proteome</keyword>
<proteinExistence type="predicted"/>